<dbReference type="GO" id="GO:0003677">
    <property type="term" value="F:DNA binding"/>
    <property type="evidence" value="ECO:0007669"/>
    <property type="project" value="InterPro"/>
</dbReference>
<dbReference type="EMBL" id="LAZR01006955">
    <property type="protein sequence ID" value="KKM88467.1"/>
    <property type="molecule type" value="Genomic_DNA"/>
</dbReference>
<dbReference type="PROSITE" id="PS51898">
    <property type="entry name" value="TYR_RECOMBINASE"/>
    <property type="match status" value="1"/>
</dbReference>
<dbReference type="InterPro" id="IPR013762">
    <property type="entry name" value="Integrase-like_cat_sf"/>
</dbReference>
<dbReference type="GO" id="GO:0015074">
    <property type="term" value="P:DNA integration"/>
    <property type="evidence" value="ECO:0007669"/>
    <property type="project" value="InterPro"/>
</dbReference>
<evidence type="ECO:0000313" key="3">
    <source>
        <dbReference type="EMBL" id="KKM88467.1"/>
    </source>
</evidence>
<dbReference type="Pfam" id="PF00589">
    <property type="entry name" value="Phage_integrase"/>
    <property type="match status" value="1"/>
</dbReference>
<evidence type="ECO:0000259" key="2">
    <source>
        <dbReference type="PROSITE" id="PS51898"/>
    </source>
</evidence>
<name>A0A0F9P4S8_9ZZZZ</name>
<dbReference type="InterPro" id="IPR050090">
    <property type="entry name" value="Tyrosine_recombinase_XerCD"/>
</dbReference>
<sequence length="258" mass="29530">MDVLARWCDGCDLSLFALRQRGYLVHFAELRGTLAPTTLKLRLFAHRRFYAYRATLNGYLPNPTAGMRVKVAKRRPKVPYSMDGLRALLAACENGKPTLALRNRALLLMYIGTAARRCEILNLRTEDIDWEGGYITVLGKGAKERRLVPGRAALAALKTYLNGREGHVWLSHRSRPLGNSSIWKVLKKIATRAGVSNAYFHRFRHTYAIRFLKESRDFMALKMILGHESYDMVEEYVEYEAAERALAQQRRLSLADRL</sequence>
<dbReference type="AlphaFoldDB" id="A0A0F9P4S8"/>
<dbReference type="Gene3D" id="1.10.443.10">
    <property type="entry name" value="Intergrase catalytic core"/>
    <property type="match status" value="1"/>
</dbReference>
<dbReference type="SUPFAM" id="SSF56349">
    <property type="entry name" value="DNA breaking-rejoining enzymes"/>
    <property type="match status" value="1"/>
</dbReference>
<evidence type="ECO:0000256" key="1">
    <source>
        <dbReference type="ARBA" id="ARBA00023172"/>
    </source>
</evidence>
<proteinExistence type="predicted"/>
<gene>
    <name evidence="3" type="ORF">LCGC14_1258440</name>
</gene>
<comment type="caution">
    <text evidence="3">The sequence shown here is derived from an EMBL/GenBank/DDBJ whole genome shotgun (WGS) entry which is preliminary data.</text>
</comment>
<organism evidence="3">
    <name type="scientific">marine sediment metagenome</name>
    <dbReference type="NCBI Taxonomy" id="412755"/>
    <lineage>
        <taxon>unclassified sequences</taxon>
        <taxon>metagenomes</taxon>
        <taxon>ecological metagenomes</taxon>
    </lineage>
</organism>
<protein>
    <recommendedName>
        <fullName evidence="2">Tyr recombinase domain-containing protein</fullName>
    </recommendedName>
</protein>
<keyword evidence="1" id="KW-0233">DNA recombination</keyword>
<dbReference type="GO" id="GO:0006310">
    <property type="term" value="P:DNA recombination"/>
    <property type="evidence" value="ECO:0007669"/>
    <property type="project" value="UniProtKB-KW"/>
</dbReference>
<dbReference type="PANTHER" id="PTHR30349:SF81">
    <property type="entry name" value="TYROSINE RECOMBINASE XERC"/>
    <property type="match status" value="1"/>
</dbReference>
<reference evidence="3" key="1">
    <citation type="journal article" date="2015" name="Nature">
        <title>Complex archaea that bridge the gap between prokaryotes and eukaryotes.</title>
        <authorList>
            <person name="Spang A."/>
            <person name="Saw J.H."/>
            <person name="Jorgensen S.L."/>
            <person name="Zaremba-Niedzwiedzka K."/>
            <person name="Martijn J."/>
            <person name="Lind A.E."/>
            <person name="van Eijk R."/>
            <person name="Schleper C."/>
            <person name="Guy L."/>
            <person name="Ettema T.J."/>
        </authorList>
    </citation>
    <scope>NUCLEOTIDE SEQUENCE</scope>
</reference>
<feature type="domain" description="Tyr recombinase" evidence="2">
    <location>
        <begin position="75"/>
        <end position="251"/>
    </location>
</feature>
<dbReference type="PANTHER" id="PTHR30349">
    <property type="entry name" value="PHAGE INTEGRASE-RELATED"/>
    <property type="match status" value="1"/>
</dbReference>
<accession>A0A0F9P4S8</accession>
<dbReference type="InterPro" id="IPR011010">
    <property type="entry name" value="DNA_brk_join_enz"/>
</dbReference>
<dbReference type="InterPro" id="IPR002104">
    <property type="entry name" value="Integrase_catalytic"/>
</dbReference>